<name>A0A267MEI7_LACJH</name>
<gene>
    <name evidence="1" type="ORF">A3Q24_00400</name>
</gene>
<comment type="caution">
    <text evidence="1">The sequence shown here is derived from an EMBL/GenBank/DDBJ whole genome shotgun (WGS) entry which is preliminary data.</text>
</comment>
<sequence length="66" mass="7501">MLVVSDLDTVLNDAEEYRWYAVPNFYLVKLIDKDGNSSGYVRCAFFNKKKAIEVAKELHGVVCSIN</sequence>
<organism evidence="1 2">
    <name type="scientific">Lactobacillus johnsonii</name>
    <dbReference type="NCBI Taxonomy" id="33959"/>
    <lineage>
        <taxon>Bacteria</taxon>
        <taxon>Bacillati</taxon>
        <taxon>Bacillota</taxon>
        <taxon>Bacilli</taxon>
        <taxon>Lactobacillales</taxon>
        <taxon>Lactobacillaceae</taxon>
        <taxon>Lactobacillus</taxon>
    </lineage>
</organism>
<protein>
    <submittedName>
        <fullName evidence="1">Uncharacterized protein</fullName>
    </submittedName>
</protein>
<dbReference type="AlphaFoldDB" id="A0A267MEI7"/>
<evidence type="ECO:0000313" key="2">
    <source>
        <dbReference type="Proteomes" id="UP000216008"/>
    </source>
</evidence>
<accession>A0A267MEI7</accession>
<reference evidence="1 2" key="1">
    <citation type="submission" date="2017-05" db="EMBL/GenBank/DDBJ databases">
        <title>Lactobacillus johnsonii from commercial turkeys.</title>
        <authorList>
            <person name="Johnson T.J."/>
            <person name="Youmans B."/>
        </authorList>
    </citation>
    <scope>NUCLEOTIDE SEQUENCE [LARGE SCALE GENOMIC DNA]</scope>
    <source>
        <strain evidence="1 2">UMNLJ114</strain>
    </source>
</reference>
<dbReference type="RefSeq" id="WP_095182426.1">
    <property type="nucleotide sequence ID" value="NZ_NIBC01000015.1"/>
</dbReference>
<dbReference type="Proteomes" id="UP000216008">
    <property type="component" value="Unassembled WGS sequence"/>
</dbReference>
<proteinExistence type="predicted"/>
<dbReference type="EMBL" id="NIBD01000002">
    <property type="protein sequence ID" value="PAB57338.1"/>
    <property type="molecule type" value="Genomic_DNA"/>
</dbReference>
<evidence type="ECO:0000313" key="1">
    <source>
        <dbReference type="EMBL" id="PAB57338.1"/>
    </source>
</evidence>